<feature type="transmembrane region" description="Helical" evidence="6">
    <location>
        <begin position="433"/>
        <end position="453"/>
    </location>
</feature>
<evidence type="ECO:0000256" key="6">
    <source>
        <dbReference type="SAM" id="Phobius"/>
    </source>
</evidence>
<dbReference type="AlphaFoldDB" id="D1P011"/>
<feature type="transmembrane region" description="Helical" evidence="6">
    <location>
        <begin position="264"/>
        <end position="290"/>
    </location>
</feature>
<dbReference type="Gene3D" id="3.60.15.10">
    <property type="entry name" value="Ribonuclease Z/Hydroxyacylglutathione hydrolase-like"/>
    <property type="match status" value="1"/>
</dbReference>
<dbReference type="STRING" id="500637.PROVRUST_05520"/>
<feature type="transmembrane region" description="Helical" evidence="6">
    <location>
        <begin position="407"/>
        <end position="427"/>
    </location>
</feature>
<dbReference type="SUPFAM" id="SSF56281">
    <property type="entry name" value="Metallo-hydrolase/oxidoreductase"/>
    <property type="match status" value="1"/>
</dbReference>
<dbReference type="EMBL" id="ABXV02000013">
    <property type="protein sequence ID" value="EFB73427.1"/>
    <property type="molecule type" value="Genomic_DNA"/>
</dbReference>
<dbReference type="SMART" id="SM00849">
    <property type="entry name" value="Lactamase_B"/>
    <property type="match status" value="1"/>
</dbReference>
<keyword evidence="3 6" id="KW-0812">Transmembrane</keyword>
<dbReference type="NCBIfam" id="TIGR00361">
    <property type="entry name" value="ComEC_Rec2"/>
    <property type="match status" value="1"/>
</dbReference>
<evidence type="ECO:0000313" key="9">
    <source>
        <dbReference type="Proteomes" id="UP000005512"/>
    </source>
</evidence>
<dbReference type="GO" id="GO:0005886">
    <property type="term" value="C:plasma membrane"/>
    <property type="evidence" value="ECO:0007669"/>
    <property type="project" value="UniProtKB-SubCell"/>
</dbReference>
<evidence type="ECO:0000256" key="5">
    <source>
        <dbReference type="ARBA" id="ARBA00023136"/>
    </source>
</evidence>
<dbReference type="InterPro" id="IPR001279">
    <property type="entry name" value="Metallo-B-lactamas"/>
</dbReference>
<evidence type="ECO:0000313" key="8">
    <source>
        <dbReference type="EMBL" id="EFB73427.1"/>
    </source>
</evidence>
<feature type="transmembrane region" description="Helical" evidence="6">
    <location>
        <begin position="34"/>
        <end position="54"/>
    </location>
</feature>
<feature type="domain" description="Metallo-beta-lactamase" evidence="7">
    <location>
        <begin position="547"/>
        <end position="728"/>
    </location>
</feature>
<keyword evidence="5 6" id="KW-0472">Membrane</keyword>
<reference evidence="8" key="1">
    <citation type="submission" date="2009-12" db="EMBL/GenBank/DDBJ databases">
        <authorList>
            <person name="Weinstock G."/>
            <person name="Sodergren E."/>
            <person name="Clifton S."/>
            <person name="Fulton L."/>
            <person name="Fulton B."/>
            <person name="Courtney L."/>
            <person name="Fronick C."/>
            <person name="Harrison M."/>
            <person name="Strong C."/>
            <person name="Farmer C."/>
            <person name="Delahaunty K."/>
            <person name="Markovic C."/>
            <person name="Hall O."/>
            <person name="Minx P."/>
            <person name="Tomlinson C."/>
            <person name="Mitreva M."/>
            <person name="Nelson J."/>
            <person name="Hou S."/>
            <person name="Wollam A."/>
            <person name="Pepin K.H."/>
            <person name="Johnson M."/>
            <person name="Bhonagiri V."/>
            <person name="Nash W.E."/>
            <person name="Warren W."/>
            <person name="Chinwalla A."/>
            <person name="Mardis E.R."/>
            <person name="Wilson R.K."/>
        </authorList>
    </citation>
    <scope>NUCLEOTIDE SEQUENCE [LARGE SCALE GENOMIC DNA]</scope>
    <source>
        <strain evidence="8">DSM 4541</strain>
    </source>
</reference>
<keyword evidence="9" id="KW-1185">Reference proteome</keyword>
<dbReference type="NCBIfam" id="TIGR00360">
    <property type="entry name" value="ComEC_N-term"/>
    <property type="match status" value="1"/>
</dbReference>
<evidence type="ECO:0000256" key="1">
    <source>
        <dbReference type="ARBA" id="ARBA00004651"/>
    </source>
</evidence>
<dbReference type="GO" id="GO:0030420">
    <property type="term" value="P:establishment of competence for transformation"/>
    <property type="evidence" value="ECO:0007669"/>
    <property type="project" value="InterPro"/>
</dbReference>
<dbReference type="InterPro" id="IPR052159">
    <property type="entry name" value="Competence_DNA_uptake"/>
</dbReference>
<dbReference type="Pfam" id="PF13567">
    <property type="entry name" value="DUF4131"/>
    <property type="match status" value="1"/>
</dbReference>
<dbReference type="Proteomes" id="UP000005512">
    <property type="component" value="Unassembled WGS sequence"/>
</dbReference>
<proteinExistence type="predicted"/>
<dbReference type="CDD" id="cd07731">
    <property type="entry name" value="ComA-like_MBL-fold"/>
    <property type="match status" value="1"/>
</dbReference>
<dbReference type="PANTHER" id="PTHR30619">
    <property type="entry name" value="DNA INTERNALIZATION/COMPETENCE PROTEIN COMEC/REC2"/>
    <property type="match status" value="1"/>
</dbReference>
<sequence length="792" mass="91229">MYKHQCCRYPIKIEHEGNESTMNKGWLTRKNQIILSYSEVALAIIGGVLPLLFIPQLPHITNNIAVIIMLFMIVLFIRGNKFIRLCVVVVISFSWGCWHGEDIRRKIESLSGTSHLLQITIVSIPVNTSEKKFTVSIDKIEGKRVFPPLYATWKWKGNSSISVCAGQRWLINGKLNPLHSSLNEGGFNQQRYLLSQRIIGSLKGQQLELVNPQCSLRQNVINHFSDKLHFLANAGIIYALMFGERGLLTEGHSQLLQNTGLTHLIAISGLHIGIAYLIGYRFIWLAQYFFPAKWINENIPMISGLLFAFLYAWISDFAIPATRAFLALLLWAYIRQQPFYCFPWQWALWSVAFILLIDPLAILSDSFWLSSFAVLAILYWIKIFPLSDNIRYRPFIGKIAPLLHLQVGLLILLIPIQVLLFGGINLMSLFANLWFVPIVTWIVVPTIFSLFLLPINYWQELAFQLIDEVLVFSLRPLIFLEGYWLEINSISWYVIFLFWGLLFAILFHWHKNYIGLLSCIVALLFTNKTASKHESHDWCLTLLDVGHGLAVVIRQGELAILYDTGNRWQGGSNGKRQIIPYVKYHQITPVGIILSHNHLDHTGGVDDLTQQYPWVNIRSSFGENQHLPCYQGQSWKWGKLKFDVLWPEKLSIESHNNDSCVIQLDDGYQRILLTGDIEKEGEKALVAQYQHQLASDILLAPHHGSNTSSTALLLRTVKPRIALVSSARYSPWKIPSDKVYFRYTNDNIKWLNTAEVGQITICFKKEKMEILRYRQEIHPRWYHLWFGDRPFP</sequence>
<dbReference type="HOGENOM" id="CLU_010363_3_0_6"/>
<protein>
    <submittedName>
        <fullName evidence="8">DNA internalization competence protein ComEC/Rec2-like protein</fullName>
    </submittedName>
</protein>
<evidence type="ECO:0000256" key="2">
    <source>
        <dbReference type="ARBA" id="ARBA00022475"/>
    </source>
</evidence>
<dbReference type="InterPro" id="IPR036866">
    <property type="entry name" value="RibonucZ/Hydroxyglut_hydro"/>
</dbReference>
<evidence type="ECO:0000256" key="3">
    <source>
        <dbReference type="ARBA" id="ARBA00022692"/>
    </source>
</evidence>
<dbReference type="PANTHER" id="PTHR30619:SF1">
    <property type="entry name" value="RECOMBINATION PROTEIN 2"/>
    <property type="match status" value="1"/>
</dbReference>
<dbReference type="eggNOG" id="COG2333">
    <property type="taxonomic scope" value="Bacteria"/>
</dbReference>
<evidence type="ECO:0000259" key="7">
    <source>
        <dbReference type="SMART" id="SM00849"/>
    </source>
</evidence>
<comment type="subcellular location">
    <subcellularLocation>
        <location evidence="1">Cell membrane</location>
        <topology evidence="1">Multi-pass membrane protein</topology>
    </subcellularLocation>
</comment>
<feature type="transmembrane region" description="Helical" evidence="6">
    <location>
        <begin position="490"/>
        <end position="509"/>
    </location>
</feature>
<keyword evidence="2" id="KW-1003">Cell membrane</keyword>
<dbReference type="InterPro" id="IPR004477">
    <property type="entry name" value="ComEC_N"/>
</dbReference>
<keyword evidence="4 6" id="KW-1133">Transmembrane helix</keyword>
<dbReference type="Pfam" id="PF03772">
    <property type="entry name" value="Competence"/>
    <property type="match status" value="1"/>
</dbReference>
<dbReference type="Pfam" id="PF00753">
    <property type="entry name" value="Lactamase_B"/>
    <property type="match status" value="1"/>
</dbReference>
<feature type="transmembrane region" description="Helical" evidence="6">
    <location>
        <begin position="368"/>
        <end position="386"/>
    </location>
</feature>
<dbReference type="InterPro" id="IPR025405">
    <property type="entry name" value="DUF4131"/>
</dbReference>
<comment type="caution">
    <text evidence="8">The sequence shown here is derived from an EMBL/GenBank/DDBJ whole genome shotgun (WGS) entry which is preliminary data.</text>
</comment>
<dbReference type="eggNOG" id="COG0658">
    <property type="taxonomic scope" value="Bacteria"/>
</dbReference>
<organism evidence="8 9">
    <name type="scientific">Providencia rustigianii DSM 4541</name>
    <dbReference type="NCBI Taxonomy" id="500637"/>
    <lineage>
        <taxon>Bacteria</taxon>
        <taxon>Pseudomonadati</taxon>
        <taxon>Pseudomonadota</taxon>
        <taxon>Gammaproteobacteria</taxon>
        <taxon>Enterobacterales</taxon>
        <taxon>Morganellaceae</taxon>
        <taxon>Providencia</taxon>
    </lineage>
</organism>
<gene>
    <name evidence="8" type="ORF">PROVRUST_05520</name>
</gene>
<accession>D1P011</accession>
<feature type="transmembrane region" description="Helical" evidence="6">
    <location>
        <begin position="60"/>
        <end position="77"/>
    </location>
</feature>
<dbReference type="InterPro" id="IPR004797">
    <property type="entry name" value="Competence_ComEC/Rec2"/>
</dbReference>
<dbReference type="InterPro" id="IPR035681">
    <property type="entry name" value="ComA-like_MBL"/>
</dbReference>
<name>D1P011_9GAMM</name>
<evidence type="ECO:0000256" key="4">
    <source>
        <dbReference type="ARBA" id="ARBA00022989"/>
    </source>
</evidence>
<feature type="transmembrane region" description="Helical" evidence="6">
    <location>
        <begin position="310"/>
        <end position="334"/>
    </location>
</feature>
<feature type="transmembrane region" description="Helical" evidence="6">
    <location>
        <begin position="346"/>
        <end position="362"/>
    </location>
</feature>